<dbReference type="CDD" id="cd00761">
    <property type="entry name" value="Glyco_tranf_GTA_type"/>
    <property type="match status" value="1"/>
</dbReference>
<keyword evidence="3 6" id="KW-0808">Transferase</keyword>
<sequence>MSVSVCTLVRGRETHLQNMLAALATQTSAPKEVIVAYMQAERPDVLDMYPEVKSVQVTDNALPLAAARNRAAALATGETLLFLDVDCVAHPGLVAAIDVAVQKTDAVVMGDVRYLPEGVDQTGPFDEVWRHSQRHPARPDPEAANGLQKFDMQELWSLCFALPRRTFERISGFDERFEGYGGEDTDFAARLGAAGAELFFSPDARAVHQWHPVHIPPLQHFDDILRNAELFRRLHGKWCMDYWLNQLSAAGFINWSPEGDRLECLRRPSASDLSQTRQPGTVLYS</sequence>
<dbReference type="GO" id="GO:0016757">
    <property type="term" value="F:glycosyltransferase activity"/>
    <property type="evidence" value="ECO:0007669"/>
    <property type="project" value="UniProtKB-KW"/>
</dbReference>
<dbReference type="Gene3D" id="3.90.550.10">
    <property type="entry name" value="Spore Coat Polysaccharide Biosynthesis Protein SpsA, Chain A"/>
    <property type="match status" value="1"/>
</dbReference>
<name>A0A399QS27_9PROT</name>
<evidence type="ECO:0000259" key="5">
    <source>
        <dbReference type="Pfam" id="PF02709"/>
    </source>
</evidence>
<dbReference type="InterPro" id="IPR001173">
    <property type="entry name" value="Glyco_trans_2-like"/>
</dbReference>
<comment type="similarity">
    <text evidence="1">Belongs to the glycosyltransferase 2 family.</text>
</comment>
<feature type="domain" description="Galactosyltransferase C-terminal" evidence="5">
    <location>
        <begin position="149"/>
        <end position="202"/>
    </location>
</feature>
<dbReference type="Pfam" id="PF02709">
    <property type="entry name" value="Glyco_transf_7C"/>
    <property type="match status" value="1"/>
</dbReference>
<evidence type="ECO:0000313" key="6">
    <source>
        <dbReference type="EMBL" id="RIJ21648.1"/>
    </source>
</evidence>
<evidence type="ECO:0000259" key="4">
    <source>
        <dbReference type="Pfam" id="PF00535"/>
    </source>
</evidence>
<keyword evidence="2" id="KW-0328">Glycosyltransferase</keyword>
<dbReference type="PANTHER" id="PTHR43179">
    <property type="entry name" value="RHAMNOSYLTRANSFERASE WBBL"/>
    <property type="match status" value="1"/>
</dbReference>
<evidence type="ECO:0000313" key="7">
    <source>
        <dbReference type="Proteomes" id="UP000265431"/>
    </source>
</evidence>
<evidence type="ECO:0000256" key="3">
    <source>
        <dbReference type="ARBA" id="ARBA00022679"/>
    </source>
</evidence>
<protein>
    <submittedName>
        <fullName evidence="6">Glycosyltransferase</fullName>
    </submittedName>
</protein>
<dbReference type="EMBL" id="QWGB01000008">
    <property type="protein sequence ID" value="RIJ21648.1"/>
    <property type="molecule type" value="Genomic_DNA"/>
</dbReference>
<evidence type="ECO:0000256" key="2">
    <source>
        <dbReference type="ARBA" id="ARBA00022676"/>
    </source>
</evidence>
<dbReference type="SUPFAM" id="SSF53448">
    <property type="entry name" value="Nucleotide-diphospho-sugar transferases"/>
    <property type="match status" value="1"/>
</dbReference>
<dbReference type="Pfam" id="PF00535">
    <property type="entry name" value="Glycos_transf_2"/>
    <property type="match status" value="1"/>
</dbReference>
<dbReference type="PANTHER" id="PTHR43179:SF12">
    <property type="entry name" value="GALACTOFURANOSYLTRANSFERASE GLFT2"/>
    <property type="match status" value="1"/>
</dbReference>
<dbReference type="AlphaFoldDB" id="A0A399QS27"/>
<evidence type="ECO:0000256" key="1">
    <source>
        <dbReference type="ARBA" id="ARBA00006739"/>
    </source>
</evidence>
<gene>
    <name evidence="6" type="ORF">D1224_12890</name>
</gene>
<accession>A0A399QS27</accession>
<keyword evidence="7" id="KW-1185">Reference proteome</keyword>
<dbReference type="InterPro" id="IPR027791">
    <property type="entry name" value="Galactosyl_T_C"/>
</dbReference>
<dbReference type="RefSeq" id="WP_119380367.1">
    <property type="nucleotide sequence ID" value="NZ_QWGB01000008.1"/>
</dbReference>
<dbReference type="InterPro" id="IPR029044">
    <property type="entry name" value="Nucleotide-diphossugar_trans"/>
</dbReference>
<proteinExistence type="inferred from homology"/>
<organism evidence="6 7">
    <name type="scientific">Henriciella barbarensis</name>
    <dbReference type="NCBI Taxonomy" id="86342"/>
    <lineage>
        <taxon>Bacteria</taxon>
        <taxon>Pseudomonadati</taxon>
        <taxon>Pseudomonadota</taxon>
        <taxon>Alphaproteobacteria</taxon>
        <taxon>Hyphomonadales</taxon>
        <taxon>Hyphomonadaceae</taxon>
        <taxon>Henriciella</taxon>
    </lineage>
</organism>
<dbReference type="OrthoDB" id="4120491at2"/>
<reference evidence="6 7" key="1">
    <citation type="submission" date="2018-08" db="EMBL/GenBank/DDBJ databases">
        <title>Henriciella mobilis sp. nov., isolated from seawater.</title>
        <authorList>
            <person name="Cheng H."/>
            <person name="Wu Y.-H."/>
            <person name="Xu X.-W."/>
            <person name="Guo L.-L."/>
        </authorList>
    </citation>
    <scope>NUCLEOTIDE SEQUENCE [LARGE SCALE GENOMIC DNA]</scope>
    <source>
        <strain evidence="6 7">CCUG66934</strain>
    </source>
</reference>
<dbReference type="Proteomes" id="UP000265431">
    <property type="component" value="Unassembled WGS sequence"/>
</dbReference>
<comment type="caution">
    <text evidence="6">The sequence shown here is derived from an EMBL/GenBank/DDBJ whole genome shotgun (WGS) entry which is preliminary data.</text>
</comment>
<feature type="domain" description="Glycosyltransferase 2-like" evidence="4">
    <location>
        <begin position="4"/>
        <end position="135"/>
    </location>
</feature>